<dbReference type="EnsemblPlants" id="OMERI02G04980.1">
    <property type="protein sequence ID" value="OMERI02G04980.1"/>
    <property type="gene ID" value="OMERI02G04980"/>
</dbReference>
<sequence>MTPRDGDALRLFDAMPGRGVGLVVERSRFAVRRRAQVVRRNAREAVPSRSGGADCGRRRSRGGGLVDQATEGPCFVSSCSLHVRQCASFDMDIAGFDVTVDNMRLANVMDILKAINCFILWHKLTLEVLSHKQSAEAPGVLEYLNATRFFMAFHVVDGNCPVNELLEMFSTCRGRTAVIGDSGSCSSPLSRLKLTSRTLILLEETNSHGSELCDRLRRSRPVRLPRDGEMCPSRPFDCKEISVTVIPSQAQQFLSFRHDMEREPFSCSVQELVREAKEISSRRPRLREDMVVGLECVGLVWSFPFGPNTSPKASIFFQNQRRGEATATGGDGSPDLRFRLPLLASATAPLDCSTQCQGWPGGAEEVEPLLRC</sequence>
<dbReference type="Gramene" id="OMERI02G04980.1">
    <property type="protein sequence ID" value="OMERI02G04980.1"/>
    <property type="gene ID" value="OMERI02G04980"/>
</dbReference>
<evidence type="ECO:0000313" key="2">
    <source>
        <dbReference type="EnsemblPlants" id="OMERI02G04980.1"/>
    </source>
</evidence>
<reference evidence="2" key="2">
    <citation type="submission" date="2018-05" db="EMBL/GenBank/DDBJ databases">
        <title>OmerRS3 (Oryza meridionalis Reference Sequence Version 3).</title>
        <authorList>
            <person name="Zhang J."/>
            <person name="Kudrna D."/>
            <person name="Lee S."/>
            <person name="Talag J."/>
            <person name="Welchert J."/>
            <person name="Wing R.A."/>
        </authorList>
    </citation>
    <scope>NUCLEOTIDE SEQUENCE [LARGE SCALE GENOMIC DNA]</scope>
    <source>
        <strain evidence="2">cv. OR44</strain>
    </source>
</reference>
<evidence type="ECO:0000313" key="3">
    <source>
        <dbReference type="Proteomes" id="UP000008021"/>
    </source>
</evidence>
<dbReference type="HOGENOM" id="CLU_744704_0_0_1"/>
<dbReference type="AlphaFoldDB" id="A0A0E0CFS6"/>
<evidence type="ECO:0000256" key="1">
    <source>
        <dbReference type="SAM" id="MobiDB-lite"/>
    </source>
</evidence>
<name>A0A0E0CFS6_9ORYZ</name>
<organism evidence="2">
    <name type="scientific">Oryza meridionalis</name>
    <dbReference type="NCBI Taxonomy" id="40149"/>
    <lineage>
        <taxon>Eukaryota</taxon>
        <taxon>Viridiplantae</taxon>
        <taxon>Streptophyta</taxon>
        <taxon>Embryophyta</taxon>
        <taxon>Tracheophyta</taxon>
        <taxon>Spermatophyta</taxon>
        <taxon>Magnoliopsida</taxon>
        <taxon>Liliopsida</taxon>
        <taxon>Poales</taxon>
        <taxon>Poaceae</taxon>
        <taxon>BOP clade</taxon>
        <taxon>Oryzoideae</taxon>
        <taxon>Oryzeae</taxon>
        <taxon>Oryzinae</taxon>
        <taxon>Oryza</taxon>
    </lineage>
</organism>
<dbReference type="Proteomes" id="UP000008021">
    <property type="component" value="Chromosome 2"/>
</dbReference>
<reference evidence="2" key="1">
    <citation type="submission" date="2015-04" db="UniProtKB">
        <authorList>
            <consortium name="EnsemblPlants"/>
        </authorList>
    </citation>
    <scope>IDENTIFICATION</scope>
</reference>
<protein>
    <submittedName>
        <fullName evidence="2">Uncharacterized protein</fullName>
    </submittedName>
</protein>
<accession>A0A0E0CFS6</accession>
<keyword evidence="3" id="KW-1185">Reference proteome</keyword>
<feature type="region of interest" description="Disordered" evidence="1">
    <location>
        <begin position="42"/>
        <end position="64"/>
    </location>
</feature>
<proteinExistence type="predicted"/>